<dbReference type="Pfam" id="PF10321">
    <property type="entry name" value="7TM_GPCR_Srt"/>
    <property type="match status" value="1"/>
</dbReference>
<reference evidence="2" key="1">
    <citation type="submission" date="2020-09" db="EMBL/GenBank/DDBJ databases">
        <authorList>
            <person name="Kikuchi T."/>
        </authorList>
    </citation>
    <scope>NUCLEOTIDE SEQUENCE</scope>
    <source>
        <strain evidence="2">SH1</strain>
    </source>
</reference>
<keyword evidence="3" id="KW-1185">Reference proteome</keyword>
<name>A0A811LKP2_9BILA</name>
<evidence type="ECO:0000313" key="2">
    <source>
        <dbReference type="EMBL" id="CAD5228678.1"/>
    </source>
</evidence>
<evidence type="ECO:0000313" key="3">
    <source>
        <dbReference type="Proteomes" id="UP000614601"/>
    </source>
</evidence>
<protein>
    <recommendedName>
        <fullName evidence="4">7TM_GPCR_Srx domain-containing protein</fullName>
    </recommendedName>
</protein>
<sequence>MMCYKILFCMSITDLIQLFGHVYTGILCISNQRPSYWREKIIGGAANAAWCVMLSQTMVLALNRWSVIVKHFHSRGKHKKYTFMFNTIATYGYGASFMIVYLTPYCGLKFVSPGYYWEYSDDAWSLIVSEVEFYSTLIIILITLFAYVWIVLHIVNQKNKIIDIANAPASKQEYKILFQGIFLFLFACFQIIIWHCGDILPSPLNGKYTNAGIHTGWVLFCGVTPILNLIMNKDLRTRVLHDLKLPQQATHSDFFSTKVPYFSKTSGAYLR</sequence>
<feature type="transmembrane region" description="Helical" evidence="1">
    <location>
        <begin position="83"/>
        <end position="103"/>
    </location>
</feature>
<dbReference type="Gene3D" id="1.20.1070.10">
    <property type="entry name" value="Rhodopsin 7-helix transmembrane proteins"/>
    <property type="match status" value="1"/>
</dbReference>
<feature type="transmembrane region" description="Helical" evidence="1">
    <location>
        <begin position="133"/>
        <end position="155"/>
    </location>
</feature>
<feature type="transmembrane region" description="Helical" evidence="1">
    <location>
        <begin position="41"/>
        <end position="62"/>
    </location>
</feature>
<dbReference type="OrthoDB" id="5857248at2759"/>
<dbReference type="PANTHER" id="PTHR23021">
    <property type="entry name" value="SERPENTINE RECEPTOR, CLASS T"/>
    <property type="match status" value="1"/>
</dbReference>
<feature type="transmembrane region" description="Helical" evidence="1">
    <location>
        <begin position="7"/>
        <end position="29"/>
    </location>
</feature>
<dbReference type="EMBL" id="CAJFCW020000006">
    <property type="protein sequence ID" value="CAG9124844.1"/>
    <property type="molecule type" value="Genomic_DNA"/>
</dbReference>
<dbReference type="SUPFAM" id="SSF81321">
    <property type="entry name" value="Family A G protein-coupled receptor-like"/>
    <property type="match status" value="1"/>
</dbReference>
<comment type="caution">
    <text evidence="2">The sequence shown here is derived from an EMBL/GenBank/DDBJ whole genome shotgun (WGS) entry which is preliminary data.</text>
</comment>
<keyword evidence="1" id="KW-0812">Transmembrane</keyword>
<evidence type="ECO:0000256" key="1">
    <source>
        <dbReference type="SAM" id="Phobius"/>
    </source>
</evidence>
<organism evidence="2 3">
    <name type="scientific">Bursaphelenchus okinawaensis</name>
    <dbReference type="NCBI Taxonomy" id="465554"/>
    <lineage>
        <taxon>Eukaryota</taxon>
        <taxon>Metazoa</taxon>
        <taxon>Ecdysozoa</taxon>
        <taxon>Nematoda</taxon>
        <taxon>Chromadorea</taxon>
        <taxon>Rhabditida</taxon>
        <taxon>Tylenchina</taxon>
        <taxon>Tylenchomorpha</taxon>
        <taxon>Aphelenchoidea</taxon>
        <taxon>Aphelenchoididae</taxon>
        <taxon>Bursaphelenchus</taxon>
    </lineage>
</organism>
<gene>
    <name evidence="2" type="ORF">BOKJ2_LOCUS12798</name>
</gene>
<feature type="transmembrane region" description="Helical" evidence="1">
    <location>
        <begin position="214"/>
        <end position="231"/>
    </location>
</feature>
<accession>A0A811LKP2</accession>
<dbReference type="InterPro" id="IPR019425">
    <property type="entry name" value="7TM_GPCR_serpentine_rcpt_Srt"/>
</dbReference>
<dbReference type="Proteomes" id="UP000783686">
    <property type="component" value="Unassembled WGS sequence"/>
</dbReference>
<keyword evidence="1" id="KW-1133">Transmembrane helix</keyword>
<dbReference type="AlphaFoldDB" id="A0A811LKP2"/>
<dbReference type="EMBL" id="CAJFDH010000006">
    <property type="protein sequence ID" value="CAD5228678.1"/>
    <property type="molecule type" value="Genomic_DNA"/>
</dbReference>
<evidence type="ECO:0008006" key="4">
    <source>
        <dbReference type="Google" id="ProtNLM"/>
    </source>
</evidence>
<proteinExistence type="predicted"/>
<keyword evidence="1" id="KW-0472">Membrane</keyword>
<dbReference type="Proteomes" id="UP000614601">
    <property type="component" value="Unassembled WGS sequence"/>
</dbReference>
<feature type="transmembrane region" description="Helical" evidence="1">
    <location>
        <begin position="176"/>
        <end position="194"/>
    </location>
</feature>